<dbReference type="InterPro" id="IPR009057">
    <property type="entry name" value="Homeodomain-like_sf"/>
</dbReference>
<dbReference type="RefSeq" id="WP_078817977.1">
    <property type="nucleotide sequence ID" value="NZ_FUYJ01000005.1"/>
</dbReference>
<gene>
    <name evidence="4" type="ORF">SAMN04244570_2710</name>
</gene>
<dbReference type="EMBL" id="FUYJ01000005">
    <property type="protein sequence ID" value="SKB01381.1"/>
    <property type="molecule type" value="Genomic_DNA"/>
</dbReference>
<name>A0A1T4YJE0_9BACL</name>
<dbReference type="AlphaFoldDB" id="A0A1T4YJE0"/>
<sequence>MDVTENKTAKGIQTQLHIMNIALDLFKKYGYDKISVDRIVKESNTSKGSFYQHFPSKSSIFMMRFMEMDEHYIHIYEDIEQKYSSAIERLEAFFLAVLRCIEKELGKDLMRVIYSAAVISNEHTFFTNEDRKLYTILRQIITDGKQDESIQNISSTHDFFQSIVQSFMGAIYFWGLQLDNTELEELGRPLIGQIIAGLR</sequence>
<evidence type="ECO:0000259" key="3">
    <source>
        <dbReference type="PROSITE" id="PS50977"/>
    </source>
</evidence>
<dbReference type="GO" id="GO:0003677">
    <property type="term" value="F:DNA binding"/>
    <property type="evidence" value="ECO:0007669"/>
    <property type="project" value="UniProtKB-UniRule"/>
</dbReference>
<dbReference type="InterPro" id="IPR036271">
    <property type="entry name" value="Tet_transcr_reg_TetR-rel_C_sf"/>
</dbReference>
<dbReference type="Proteomes" id="UP000190042">
    <property type="component" value="Unassembled WGS sequence"/>
</dbReference>
<organism evidence="4 5">
    <name type="scientific">Sporosarcina newyorkensis</name>
    <dbReference type="NCBI Taxonomy" id="759851"/>
    <lineage>
        <taxon>Bacteria</taxon>
        <taxon>Bacillati</taxon>
        <taxon>Bacillota</taxon>
        <taxon>Bacilli</taxon>
        <taxon>Bacillales</taxon>
        <taxon>Caryophanaceae</taxon>
        <taxon>Sporosarcina</taxon>
    </lineage>
</organism>
<dbReference type="PROSITE" id="PS50977">
    <property type="entry name" value="HTH_TETR_2"/>
    <property type="match status" value="1"/>
</dbReference>
<accession>A0A1T4YJE0</accession>
<protein>
    <submittedName>
        <fullName evidence="4">Transcriptional regulator, TetR family</fullName>
    </submittedName>
</protein>
<dbReference type="PRINTS" id="PR00455">
    <property type="entry name" value="HTHTETR"/>
</dbReference>
<keyword evidence="1 2" id="KW-0238">DNA-binding</keyword>
<evidence type="ECO:0000313" key="5">
    <source>
        <dbReference type="Proteomes" id="UP000190042"/>
    </source>
</evidence>
<feature type="DNA-binding region" description="H-T-H motif" evidence="2">
    <location>
        <begin position="35"/>
        <end position="54"/>
    </location>
</feature>
<dbReference type="SUPFAM" id="SSF46689">
    <property type="entry name" value="Homeodomain-like"/>
    <property type="match status" value="1"/>
</dbReference>
<proteinExistence type="predicted"/>
<dbReference type="InterPro" id="IPR050624">
    <property type="entry name" value="HTH-type_Tx_Regulator"/>
</dbReference>
<dbReference type="Gene3D" id="1.10.357.10">
    <property type="entry name" value="Tetracycline Repressor, domain 2"/>
    <property type="match status" value="1"/>
</dbReference>
<feature type="domain" description="HTH tetR-type" evidence="3">
    <location>
        <begin position="12"/>
        <end position="72"/>
    </location>
</feature>
<dbReference type="Pfam" id="PF00440">
    <property type="entry name" value="TetR_N"/>
    <property type="match status" value="1"/>
</dbReference>
<evidence type="ECO:0000256" key="1">
    <source>
        <dbReference type="ARBA" id="ARBA00023125"/>
    </source>
</evidence>
<dbReference type="PANTHER" id="PTHR43479">
    <property type="entry name" value="ACREF/ENVCD OPERON REPRESSOR-RELATED"/>
    <property type="match status" value="1"/>
</dbReference>
<keyword evidence="5" id="KW-1185">Reference proteome</keyword>
<dbReference type="SUPFAM" id="SSF48498">
    <property type="entry name" value="Tetracyclin repressor-like, C-terminal domain"/>
    <property type="match status" value="1"/>
</dbReference>
<dbReference type="InterPro" id="IPR001647">
    <property type="entry name" value="HTH_TetR"/>
</dbReference>
<evidence type="ECO:0000313" key="4">
    <source>
        <dbReference type="EMBL" id="SKB01381.1"/>
    </source>
</evidence>
<evidence type="ECO:0000256" key="2">
    <source>
        <dbReference type="PROSITE-ProRule" id="PRU00335"/>
    </source>
</evidence>
<dbReference type="PANTHER" id="PTHR43479:SF11">
    <property type="entry name" value="ACREF_ENVCD OPERON REPRESSOR-RELATED"/>
    <property type="match status" value="1"/>
</dbReference>
<reference evidence="5" key="1">
    <citation type="submission" date="2017-02" db="EMBL/GenBank/DDBJ databases">
        <authorList>
            <person name="Varghese N."/>
            <person name="Submissions S."/>
        </authorList>
    </citation>
    <scope>NUCLEOTIDE SEQUENCE [LARGE SCALE GENOMIC DNA]</scope>
    <source>
        <strain evidence="5">DSM 23966</strain>
    </source>
</reference>